<evidence type="ECO:0000256" key="2">
    <source>
        <dbReference type="SAM" id="Phobius"/>
    </source>
</evidence>
<reference evidence="4" key="3">
    <citation type="journal article" date="2017" name="Nature">
        <title>Genome sequence of the progenitor of the wheat D genome Aegilops tauschii.</title>
        <authorList>
            <person name="Luo M.C."/>
            <person name="Gu Y.Q."/>
            <person name="Puiu D."/>
            <person name="Wang H."/>
            <person name="Twardziok S.O."/>
            <person name="Deal K.R."/>
            <person name="Huo N."/>
            <person name="Zhu T."/>
            <person name="Wang L."/>
            <person name="Wang Y."/>
            <person name="McGuire P.E."/>
            <person name="Liu S."/>
            <person name="Long H."/>
            <person name="Ramasamy R.K."/>
            <person name="Rodriguez J.C."/>
            <person name="Van S.L."/>
            <person name="Yuan L."/>
            <person name="Wang Z."/>
            <person name="Xia Z."/>
            <person name="Xiao L."/>
            <person name="Anderson O.D."/>
            <person name="Ouyang S."/>
            <person name="Liang Y."/>
            <person name="Zimin A.V."/>
            <person name="Pertea G."/>
            <person name="Qi P."/>
            <person name="Bennetzen J.L."/>
            <person name="Dai X."/>
            <person name="Dawson M.W."/>
            <person name="Muller H.G."/>
            <person name="Kugler K."/>
            <person name="Rivarola-Duarte L."/>
            <person name="Spannagl M."/>
            <person name="Mayer K.F.X."/>
            <person name="Lu F.H."/>
            <person name="Bevan M.W."/>
            <person name="Leroy P."/>
            <person name="Li P."/>
            <person name="You F.M."/>
            <person name="Sun Q."/>
            <person name="Liu Z."/>
            <person name="Lyons E."/>
            <person name="Wicker T."/>
            <person name="Salzberg S.L."/>
            <person name="Devos K.M."/>
            <person name="Dvorak J."/>
        </authorList>
    </citation>
    <scope>NUCLEOTIDE SEQUENCE [LARGE SCALE GENOMIC DNA]</scope>
    <source>
        <strain evidence="4">cv. AL8/78</strain>
    </source>
</reference>
<feature type="domain" description="Pre-mRNA-splicing helicase BRR2-like plug" evidence="3">
    <location>
        <begin position="211"/>
        <end position="276"/>
    </location>
</feature>
<reference evidence="4" key="5">
    <citation type="journal article" date="2021" name="G3 (Bethesda)">
        <title>Aegilops tauschii genome assembly Aet v5.0 features greater sequence contiguity and improved annotation.</title>
        <authorList>
            <person name="Wang L."/>
            <person name="Zhu T."/>
            <person name="Rodriguez J.C."/>
            <person name="Deal K.R."/>
            <person name="Dubcovsky J."/>
            <person name="McGuire P.E."/>
            <person name="Lux T."/>
            <person name="Spannagl M."/>
            <person name="Mayer K.F.X."/>
            <person name="Baldrich P."/>
            <person name="Meyers B.C."/>
            <person name="Huo N."/>
            <person name="Gu Y.Q."/>
            <person name="Zhou H."/>
            <person name="Devos K.M."/>
            <person name="Bennetzen J.L."/>
            <person name="Unver T."/>
            <person name="Budak H."/>
            <person name="Gulick P.J."/>
            <person name="Galiba G."/>
            <person name="Kalapos B."/>
            <person name="Nelson D.R."/>
            <person name="Li P."/>
            <person name="You F.M."/>
            <person name="Luo M.C."/>
            <person name="Dvorak J."/>
        </authorList>
    </citation>
    <scope>NUCLEOTIDE SEQUENCE [LARGE SCALE GENOMIC DNA]</scope>
    <source>
        <strain evidence="4">cv. AL8/78</strain>
    </source>
</reference>
<organism evidence="4 5">
    <name type="scientific">Aegilops tauschii subsp. strangulata</name>
    <name type="common">Goatgrass</name>
    <dbReference type="NCBI Taxonomy" id="200361"/>
    <lineage>
        <taxon>Eukaryota</taxon>
        <taxon>Viridiplantae</taxon>
        <taxon>Streptophyta</taxon>
        <taxon>Embryophyta</taxon>
        <taxon>Tracheophyta</taxon>
        <taxon>Spermatophyta</taxon>
        <taxon>Magnoliopsida</taxon>
        <taxon>Liliopsida</taxon>
        <taxon>Poales</taxon>
        <taxon>Poaceae</taxon>
        <taxon>BOP clade</taxon>
        <taxon>Pooideae</taxon>
        <taxon>Triticodae</taxon>
        <taxon>Triticeae</taxon>
        <taxon>Triticinae</taxon>
        <taxon>Aegilops</taxon>
    </lineage>
</organism>
<reference evidence="5" key="2">
    <citation type="journal article" date="2017" name="Nat. Plants">
        <title>The Aegilops tauschii genome reveals multiple impacts of transposons.</title>
        <authorList>
            <person name="Zhao G."/>
            <person name="Zou C."/>
            <person name="Li K."/>
            <person name="Wang K."/>
            <person name="Li T."/>
            <person name="Gao L."/>
            <person name="Zhang X."/>
            <person name="Wang H."/>
            <person name="Yang Z."/>
            <person name="Liu X."/>
            <person name="Jiang W."/>
            <person name="Mao L."/>
            <person name="Kong X."/>
            <person name="Jiao Y."/>
            <person name="Jia J."/>
        </authorList>
    </citation>
    <scope>NUCLEOTIDE SEQUENCE [LARGE SCALE GENOMIC DNA]</scope>
    <source>
        <strain evidence="5">cv. AL8/78</strain>
    </source>
</reference>
<proteinExistence type="predicted"/>
<protein>
    <recommendedName>
        <fullName evidence="3">Pre-mRNA-splicing helicase BRR2-like plug domain-containing protein</fullName>
    </recommendedName>
</protein>
<evidence type="ECO:0000313" key="5">
    <source>
        <dbReference type="Proteomes" id="UP000015105"/>
    </source>
</evidence>
<reference evidence="4" key="4">
    <citation type="submission" date="2019-03" db="UniProtKB">
        <authorList>
            <consortium name="EnsemblPlants"/>
        </authorList>
    </citation>
    <scope>IDENTIFICATION</scope>
</reference>
<dbReference type="Gramene" id="AET7Gv20503100.18">
    <property type="protein sequence ID" value="AET7Gv20503100.18"/>
    <property type="gene ID" value="AET7Gv20503100"/>
</dbReference>
<sequence>PVSRTVATDQTPNPSSPPPTRCHRTPQLLPQEPRVDGEAPSRRSTRRTQGNEPSLLSLPILARPLRFDPHWAGAQLIPPRSSATRAAAMESPGGGADARARSRQYDYGANSNLVVNTGSRPRDAHHEPTGEPQTLSGRIRARSFGDRAVRTRPPGLEEKRGESRGKKARDAASADLPHRDAKRVRRGSVRPEDNVLSLAHDALYKPRTRETRTAYEALLSVIQRQLGGQPLDVLGDAADEVLAALKDDRIRNPDKKKVIEKLINPVSGQMFHQLVSIGKLITISMILPVCLLVMAQTCHSMMILALLLSSKRMRMIRSITFIR</sequence>
<evidence type="ECO:0000256" key="1">
    <source>
        <dbReference type="SAM" id="MobiDB-lite"/>
    </source>
</evidence>
<accession>A0A453R8G3</accession>
<keyword evidence="2" id="KW-0472">Membrane</keyword>
<keyword evidence="2" id="KW-0812">Transmembrane</keyword>
<evidence type="ECO:0000259" key="3">
    <source>
        <dbReference type="Pfam" id="PF21188"/>
    </source>
</evidence>
<dbReference type="EnsemblPlants" id="AET7Gv20503100.18">
    <property type="protein sequence ID" value="AET7Gv20503100.18"/>
    <property type="gene ID" value="AET7Gv20503100"/>
</dbReference>
<feature type="region of interest" description="Disordered" evidence="1">
    <location>
        <begin position="1"/>
        <end position="57"/>
    </location>
</feature>
<keyword evidence="5" id="KW-1185">Reference proteome</keyword>
<name>A0A453R8G3_AEGTS</name>
<keyword evidence="2" id="KW-1133">Transmembrane helix</keyword>
<dbReference type="InterPro" id="IPR048863">
    <property type="entry name" value="BRR2_plug"/>
</dbReference>
<feature type="region of interest" description="Disordered" evidence="1">
    <location>
        <begin position="111"/>
        <end position="189"/>
    </location>
</feature>
<evidence type="ECO:0000313" key="4">
    <source>
        <dbReference type="EnsemblPlants" id="AET7Gv20503100.18"/>
    </source>
</evidence>
<reference evidence="5" key="1">
    <citation type="journal article" date="2014" name="Science">
        <title>Ancient hybridizations among the ancestral genomes of bread wheat.</title>
        <authorList>
            <consortium name="International Wheat Genome Sequencing Consortium,"/>
            <person name="Marcussen T."/>
            <person name="Sandve S.R."/>
            <person name="Heier L."/>
            <person name="Spannagl M."/>
            <person name="Pfeifer M."/>
            <person name="Jakobsen K.S."/>
            <person name="Wulff B.B."/>
            <person name="Steuernagel B."/>
            <person name="Mayer K.F."/>
            <person name="Olsen O.A."/>
        </authorList>
    </citation>
    <scope>NUCLEOTIDE SEQUENCE [LARGE SCALE GENOMIC DNA]</scope>
    <source>
        <strain evidence="5">cv. AL8/78</strain>
    </source>
</reference>
<feature type="transmembrane region" description="Helical" evidence="2">
    <location>
        <begin position="285"/>
        <end position="308"/>
    </location>
</feature>
<dbReference type="Pfam" id="PF21188">
    <property type="entry name" value="BRR2_plug"/>
    <property type="match status" value="1"/>
</dbReference>
<dbReference type="AlphaFoldDB" id="A0A453R8G3"/>
<feature type="compositionally biased region" description="Polar residues" evidence="1">
    <location>
        <begin position="1"/>
        <end position="13"/>
    </location>
</feature>
<feature type="compositionally biased region" description="Basic and acidic residues" evidence="1">
    <location>
        <begin position="120"/>
        <end position="129"/>
    </location>
</feature>
<feature type="compositionally biased region" description="Basic and acidic residues" evidence="1">
    <location>
        <begin position="143"/>
        <end position="179"/>
    </location>
</feature>
<dbReference type="Proteomes" id="UP000015105">
    <property type="component" value="Chromosome 7D"/>
</dbReference>